<protein>
    <submittedName>
        <fullName evidence="1">Uncharacterized protein</fullName>
    </submittedName>
</protein>
<evidence type="ECO:0000313" key="2">
    <source>
        <dbReference type="Proteomes" id="UP000219439"/>
    </source>
</evidence>
<name>A0A285NEQ1_9HYPH</name>
<reference evidence="1 2" key="1">
    <citation type="submission" date="2017-09" db="EMBL/GenBank/DDBJ databases">
        <authorList>
            <person name="Ehlers B."/>
            <person name="Leendertz F.H."/>
        </authorList>
    </citation>
    <scope>NUCLEOTIDE SEQUENCE [LARGE SCALE GENOMIC DNA]</scope>
    <source>
        <strain evidence="1 2">DSM 18289</strain>
    </source>
</reference>
<proteinExistence type="predicted"/>
<accession>A0A285NEQ1</accession>
<dbReference type="EMBL" id="OBEL01000001">
    <property type="protein sequence ID" value="SNZ07447.1"/>
    <property type="molecule type" value="Genomic_DNA"/>
</dbReference>
<evidence type="ECO:0000313" key="1">
    <source>
        <dbReference type="EMBL" id="SNZ07447.1"/>
    </source>
</evidence>
<sequence>MPLNIGVSSAELGQVVAREKVLHLLRPKWIVSCLRSNHSCFWLRVDLQPHPQANEPSLNFFRERMGWTKLAMLG</sequence>
<dbReference type="AlphaFoldDB" id="A0A285NEQ1"/>
<organism evidence="1 2">
    <name type="scientific">Cohaesibacter gelatinilyticus</name>
    <dbReference type="NCBI Taxonomy" id="372072"/>
    <lineage>
        <taxon>Bacteria</taxon>
        <taxon>Pseudomonadati</taxon>
        <taxon>Pseudomonadota</taxon>
        <taxon>Alphaproteobacteria</taxon>
        <taxon>Hyphomicrobiales</taxon>
        <taxon>Cohaesibacteraceae</taxon>
    </lineage>
</organism>
<gene>
    <name evidence="1" type="ORF">SAMN06265368_0970</name>
</gene>
<dbReference type="Proteomes" id="UP000219439">
    <property type="component" value="Unassembled WGS sequence"/>
</dbReference>
<keyword evidence="2" id="KW-1185">Reference proteome</keyword>